<sequence>MNSKICWNEGGDTNVVIATLLPGLDANAHEQRRKTIYQWRKHQTVIQASCNTVKGQIKKKSRSLGTGTALHVDAETELGGLSNAGEGTQRCAELDGTCTKKKQKKG</sequence>
<dbReference type="EMBL" id="JASMQC010000002">
    <property type="protein sequence ID" value="KAK1947293.1"/>
    <property type="molecule type" value="Genomic_DNA"/>
</dbReference>
<proteinExistence type="predicted"/>
<dbReference type="Proteomes" id="UP001259832">
    <property type="component" value="Unassembled WGS sequence"/>
</dbReference>
<evidence type="ECO:0000313" key="1">
    <source>
        <dbReference type="EMBL" id="KAK1947293.1"/>
    </source>
</evidence>
<reference evidence="1" key="1">
    <citation type="submission" date="2023-08" db="EMBL/GenBank/DDBJ databases">
        <title>Reference Genome Resource for the Citrus Pathogen Phytophthora citrophthora.</title>
        <authorList>
            <person name="Moller H."/>
            <person name="Coetzee B."/>
            <person name="Rose L.J."/>
            <person name="Van Niekerk J.M."/>
        </authorList>
    </citation>
    <scope>NUCLEOTIDE SEQUENCE</scope>
    <source>
        <strain evidence="1">STE-U-9442</strain>
    </source>
</reference>
<organism evidence="1 2">
    <name type="scientific">Phytophthora citrophthora</name>
    <dbReference type="NCBI Taxonomy" id="4793"/>
    <lineage>
        <taxon>Eukaryota</taxon>
        <taxon>Sar</taxon>
        <taxon>Stramenopiles</taxon>
        <taxon>Oomycota</taxon>
        <taxon>Peronosporomycetes</taxon>
        <taxon>Peronosporales</taxon>
        <taxon>Peronosporaceae</taxon>
        <taxon>Phytophthora</taxon>
    </lineage>
</organism>
<protein>
    <submittedName>
        <fullName evidence="1">Uncharacterized protein</fullName>
    </submittedName>
</protein>
<gene>
    <name evidence="1" type="ORF">P3T76_001303</name>
</gene>
<evidence type="ECO:0000313" key="2">
    <source>
        <dbReference type="Proteomes" id="UP001259832"/>
    </source>
</evidence>
<accession>A0AAD9GZU6</accession>
<name>A0AAD9GZU6_9STRA</name>
<comment type="caution">
    <text evidence="1">The sequence shown here is derived from an EMBL/GenBank/DDBJ whole genome shotgun (WGS) entry which is preliminary data.</text>
</comment>
<keyword evidence="2" id="KW-1185">Reference proteome</keyword>
<dbReference type="AlphaFoldDB" id="A0AAD9GZU6"/>